<organism evidence="1 2">
    <name type="scientific">Rhodopirellula baltica WH47</name>
    <dbReference type="NCBI Taxonomy" id="991778"/>
    <lineage>
        <taxon>Bacteria</taxon>
        <taxon>Pseudomonadati</taxon>
        <taxon>Planctomycetota</taxon>
        <taxon>Planctomycetia</taxon>
        <taxon>Pirellulales</taxon>
        <taxon>Pirellulaceae</taxon>
        <taxon>Rhodopirellula</taxon>
    </lineage>
</organism>
<evidence type="ECO:0000313" key="2">
    <source>
        <dbReference type="Proteomes" id="UP000006222"/>
    </source>
</evidence>
<dbReference type="PATRIC" id="fig|991778.3.peg.315"/>
<evidence type="ECO:0000313" key="1">
    <source>
        <dbReference type="EMBL" id="EGF29657.1"/>
    </source>
</evidence>
<reference evidence="1 2" key="1">
    <citation type="journal article" date="2013" name="Mar. Genomics">
        <title>Expression of sulfatases in Rhodopirellula baltica and the diversity of sulfatases in the genus Rhodopirellula.</title>
        <authorList>
            <person name="Wegner C.E."/>
            <person name="Richter-Heitmann T."/>
            <person name="Klindworth A."/>
            <person name="Klockow C."/>
            <person name="Richter M."/>
            <person name="Achstetter T."/>
            <person name="Glockner F.O."/>
            <person name="Harder J."/>
        </authorList>
    </citation>
    <scope>NUCLEOTIDE SEQUENCE [LARGE SCALE GENOMIC DNA]</scope>
    <source>
        <strain evidence="1 2">WH47</strain>
    </source>
</reference>
<gene>
    <name evidence="1" type="ORF">RBWH47_05382</name>
</gene>
<dbReference type="Proteomes" id="UP000006222">
    <property type="component" value="Unassembled WGS sequence"/>
</dbReference>
<sequence length="92" mass="9966">MAKMVPAMREAVKQLQMVSRLWRTGSVADPAAAFSFGLKIRKPFGFVVVASLACNGLPTETGEADEREESLRRAGLGIVSDWVLEPFGKRAG</sequence>
<proteinExistence type="predicted"/>
<dbReference type="AlphaFoldDB" id="F2AKX8"/>
<protein>
    <submittedName>
        <fullName evidence="1">Uncharacterized protein</fullName>
    </submittedName>
</protein>
<dbReference type="EMBL" id="AFAR01000016">
    <property type="protein sequence ID" value="EGF29657.1"/>
    <property type="molecule type" value="Genomic_DNA"/>
</dbReference>
<comment type="caution">
    <text evidence="1">The sequence shown here is derived from an EMBL/GenBank/DDBJ whole genome shotgun (WGS) entry which is preliminary data.</text>
</comment>
<accession>F2AKX8</accession>
<name>F2AKX8_RHOBT</name>